<reference evidence="4 5" key="1">
    <citation type="journal article" date="2021" name="Hortic Res">
        <title>Chromosome-scale assembly of the Dendrobium chrysotoxum genome enhances the understanding of orchid evolution.</title>
        <authorList>
            <person name="Zhang Y."/>
            <person name="Zhang G.Q."/>
            <person name="Zhang D."/>
            <person name="Liu X.D."/>
            <person name="Xu X.Y."/>
            <person name="Sun W.H."/>
            <person name="Yu X."/>
            <person name="Zhu X."/>
            <person name="Wang Z.W."/>
            <person name="Zhao X."/>
            <person name="Zhong W.Y."/>
            <person name="Chen H."/>
            <person name="Yin W.L."/>
            <person name="Huang T."/>
            <person name="Niu S.C."/>
            <person name="Liu Z.J."/>
        </authorList>
    </citation>
    <scope>NUCLEOTIDE SEQUENCE [LARGE SCALE GENOMIC DNA]</scope>
    <source>
        <strain evidence="4">Lindl</strain>
    </source>
</reference>
<evidence type="ECO:0000313" key="5">
    <source>
        <dbReference type="Proteomes" id="UP000775213"/>
    </source>
</evidence>
<keyword evidence="2" id="KW-0813">Transport</keyword>
<keyword evidence="2" id="KW-0653">Protein transport</keyword>
<dbReference type="GO" id="GO:0000149">
    <property type="term" value="F:SNARE binding"/>
    <property type="evidence" value="ECO:0007669"/>
    <property type="project" value="TreeGrafter"/>
</dbReference>
<dbReference type="InterPro" id="IPR006011">
    <property type="entry name" value="Syntaxin_N"/>
</dbReference>
<dbReference type="SMART" id="SM00503">
    <property type="entry name" value="SynN"/>
    <property type="match status" value="1"/>
</dbReference>
<evidence type="ECO:0000256" key="1">
    <source>
        <dbReference type="ARBA" id="ARBA00009063"/>
    </source>
</evidence>
<keyword evidence="5" id="KW-1185">Reference proteome</keyword>
<gene>
    <name evidence="4" type="ORF">IEQ34_013189</name>
</gene>
<proteinExistence type="inferred from homology"/>
<dbReference type="GO" id="GO:0031201">
    <property type="term" value="C:SNARE complex"/>
    <property type="evidence" value="ECO:0007669"/>
    <property type="project" value="TreeGrafter"/>
</dbReference>
<dbReference type="PANTHER" id="PTHR19957:SF251">
    <property type="entry name" value="SYNTAXIN-RELATED PROTEIN KNOLLE"/>
    <property type="match status" value="1"/>
</dbReference>
<dbReference type="GO" id="GO:0012505">
    <property type="term" value="C:endomembrane system"/>
    <property type="evidence" value="ECO:0007669"/>
    <property type="project" value="TreeGrafter"/>
</dbReference>
<dbReference type="SUPFAM" id="SSF47661">
    <property type="entry name" value="t-snare proteins"/>
    <property type="match status" value="1"/>
</dbReference>
<dbReference type="Gene3D" id="1.20.58.70">
    <property type="match status" value="1"/>
</dbReference>
<dbReference type="GO" id="GO:0006887">
    <property type="term" value="P:exocytosis"/>
    <property type="evidence" value="ECO:0007669"/>
    <property type="project" value="TreeGrafter"/>
</dbReference>
<feature type="domain" description="T-SNARE coiled-coil homology" evidence="3">
    <location>
        <begin position="165"/>
        <end position="227"/>
    </location>
</feature>
<comment type="similarity">
    <text evidence="1">Belongs to the syntaxin family.</text>
</comment>
<dbReference type="Pfam" id="PF00804">
    <property type="entry name" value="Syntaxin"/>
    <property type="match status" value="1"/>
</dbReference>
<dbReference type="CDD" id="cd00179">
    <property type="entry name" value="SynN"/>
    <property type="match status" value="1"/>
</dbReference>
<organism evidence="4 5">
    <name type="scientific">Dendrobium chrysotoxum</name>
    <name type="common">Orchid</name>
    <dbReference type="NCBI Taxonomy" id="161865"/>
    <lineage>
        <taxon>Eukaryota</taxon>
        <taxon>Viridiplantae</taxon>
        <taxon>Streptophyta</taxon>
        <taxon>Embryophyta</taxon>
        <taxon>Tracheophyta</taxon>
        <taxon>Spermatophyta</taxon>
        <taxon>Magnoliopsida</taxon>
        <taxon>Liliopsida</taxon>
        <taxon>Asparagales</taxon>
        <taxon>Orchidaceae</taxon>
        <taxon>Epidendroideae</taxon>
        <taxon>Malaxideae</taxon>
        <taxon>Dendrobiinae</taxon>
        <taxon>Dendrobium</taxon>
    </lineage>
</organism>
<dbReference type="PANTHER" id="PTHR19957">
    <property type="entry name" value="SYNTAXIN"/>
    <property type="match status" value="1"/>
</dbReference>
<comment type="caution">
    <text evidence="4">The sequence shown here is derived from an EMBL/GenBank/DDBJ whole genome shotgun (WGS) entry which is preliminary data.</text>
</comment>
<dbReference type="InterPro" id="IPR000727">
    <property type="entry name" value="T_SNARE_dom"/>
</dbReference>
<dbReference type="InterPro" id="IPR045242">
    <property type="entry name" value="Syntaxin"/>
</dbReference>
<dbReference type="GO" id="GO:0005484">
    <property type="term" value="F:SNAP receptor activity"/>
    <property type="evidence" value="ECO:0007669"/>
    <property type="project" value="TreeGrafter"/>
</dbReference>
<dbReference type="InterPro" id="IPR010989">
    <property type="entry name" value="SNARE"/>
</dbReference>
<dbReference type="PROSITE" id="PS50192">
    <property type="entry name" value="T_SNARE"/>
    <property type="match status" value="1"/>
</dbReference>
<dbReference type="GO" id="GO:0006886">
    <property type="term" value="P:intracellular protein transport"/>
    <property type="evidence" value="ECO:0007669"/>
    <property type="project" value="TreeGrafter"/>
</dbReference>
<dbReference type="AlphaFoldDB" id="A0AAV7G7Q3"/>
<name>A0AAV7G7Q3_DENCH</name>
<sequence length="227" mass="25824">MKNLLTRSFLSYAVELVKEELASIRKLVALLKAANEESISARQDVPRAERDRIDRHILEVVKTSLHFKGGLEDMDRSNAANRRLPGCSEGTAADRIRTVLSNMLRMKLKELMMDFQRARQRIMADFMMGVRRRYFTVPGELPSEEVLEMMFSEGKSEEILRTAIYSSGQDMYDAAKNVKNSLLEFYQLFLDTVVLVDSLGEKMNDMELHVSNAASYIKGGTKELNSA</sequence>
<evidence type="ECO:0000256" key="2">
    <source>
        <dbReference type="ARBA" id="ARBA00022927"/>
    </source>
</evidence>
<dbReference type="GO" id="GO:0048278">
    <property type="term" value="P:vesicle docking"/>
    <property type="evidence" value="ECO:0007669"/>
    <property type="project" value="TreeGrafter"/>
</dbReference>
<protein>
    <recommendedName>
        <fullName evidence="3">t-SNARE coiled-coil homology domain-containing protein</fullName>
    </recommendedName>
</protein>
<dbReference type="SMART" id="SM00397">
    <property type="entry name" value="t_SNARE"/>
    <property type="match status" value="1"/>
</dbReference>
<dbReference type="GO" id="GO:0005886">
    <property type="term" value="C:plasma membrane"/>
    <property type="evidence" value="ECO:0007669"/>
    <property type="project" value="TreeGrafter"/>
</dbReference>
<accession>A0AAV7G7Q3</accession>
<dbReference type="Proteomes" id="UP000775213">
    <property type="component" value="Unassembled WGS sequence"/>
</dbReference>
<dbReference type="GO" id="GO:0006906">
    <property type="term" value="P:vesicle fusion"/>
    <property type="evidence" value="ECO:0007669"/>
    <property type="project" value="TreeGrafter"/>
</dbReference>
<dbReference type="EMBL" id="JAGFBR010000012">
    <property type="protein sequence ID" value="KAH0457874.1"/>
    <property type="molecule type" value="Genomic_DNA"/>
</dbReference>
<evidence type="ECO:0000313" key="4">
    <source>
        <dbReference type="EMBL" id="KAH0457874.1"/>
    </source>
</evidence>
<dbReference type="Gene3D" id="1.20.5.110">
    <property type="match status" value="1"/>
</dbReference>
<evidence type="ECO:0000259" key="3">
    <source>
        <dbReference type="PROSITE" id="PS50192"/>
    </source>
</evidence>